<dbReference type="EMBL" id="SILG01000007">
    <property type="protein sequence ID" value="TBE57874.1"/>
    <property type="molecule type" value="Genomic_DNA"/>
</dbReference>
<organism evidence="1 2">
    <name type="scientific">Rhizobium beringeri</name>
    <dbReference type="NCBI Taxonomy" id="3019934"/>
    <lineage>
        <taxon>Bacteria</taxon>
        <taxon>Pseudomonadati</taxon>
        <taxon>Pseudomonadota</taxon>
        <taxon>Alphaproteobacteria</taxon>
        <taxon>Hyphomicrobiales</taxon>
        <taxon>Rhizobiaceae</taxon>
        <taxon>Rhizobium/Agrobacterium group</taxon>
        <taxon>Rhizobium</taxon>
    </lineage>
</organism>
<protein>
    <submittedName>
        <fullName evidence="1">Uncharacterized protein</fullName>
    </submittedName>
</protein>
<comment type="caution">
    <text evidence="1">The sequence shown here is derived from an EMBL/GenBank/DDBJ whole genome shotgun (WGS) entry which is preliminary data.</text>
</comment>
<keyword evidence="2" id="KW-1185">Reference proteome</keyword>
<accession>A0ABY1XHX4</accession>
<evidence type="ECO:0000313" key="1">
    <source>
        <dbReference type="EMBL" id="TBE57874.1"/>
    </source>
</evidence>
<sequence length="72" mass="8166">MTAAGSITIRHVMSKTPKNQWYVVEAAKGMRFFCWKKSVLVECSLNSVRASLEKKTPLERDQEGGCFLRLTT</sequence>
<dbReference type="Proteomes" id="UP000291302">
    <property type="component" value="Unassembled WGS sequence"/>
</dbReference>
<evidence type="ECO:0000313" key="2">
    <source>
        <dbReference type="Proteomes" id="UP000291302"/>
    </source>
</evidence>
<name>A0ABY1XHX4_9HYPH</name>
<reference evidence="1 2" key="1">
    <citation type="submission" date="2019-02" db="EMBL/GenBank/DDBJ databases">
        <title>The genomic architecture of introgression among sibling species of bacteria.</title>
        <authorList>
            <person name="Cavassim M.I.A."/>
            <person name="Moeskjaer S."/>
            <person name="Moslemi C."/>
            <person name="Fields B."/>
            <person name="Bachmann A."/>
            <person name="Vilhjalmsson B."/>
            <person name="Schierup M.H."/>
            <person name="Young J.P.W."/>
            <person name="Andersen S.U."/>
        </authorList>
    </citation>
    <scope>NUCLEOTIDE SEQUENCE [LARGE SCALE GENOMIC DNA]</scope>
    <source>
        <strain evidence="1 2">SM51</strain>
    </source>
</reference>
<gene>
    <name evidence="1" type="ORF">ELH03_36530</name>
</gene>
<proteinExistence type="predicted"/>